<dbReference type="EMBL" id="CADIJQ010000029">
    <property type="protein sequence ID" value="CAB3745059.1"/>
    <property type="molecule type" value="Genomic_DNA"/>
</dbReference>
<sequence length="67" mass="6568">MTLVVDIAPALTNGDKGLSPCNSNAMTELNGSPVGSAPIFSCTASGPTSSKASASVQTLEIDSIANG</sequence>
<protein>
    <submittedName>
        <fullName evidence="1">Uncharacterized protein</fullName>
    </submittedName>
</protein>
<proteinExistence type="predicted"/>
<organism evidence="1 2">
    <name type="scientific">Achromobacter kerstersii</name>
    <dbReference type="NCBI Taxonomy" id="1353890"/>
    <lineage>
        <taxon>Bacteria</taxon>
        <taxon>Pseudomonadati</taxon>
        <taxon>Pseudomonadota</taxon>
        <taxon>Betaproteobacteria</taxon>
        <taxon>Burkholderiales</taxon>
        <taxon>Alcaligenaceae</taxon>
        <taxon>Achromobacter</taxon>
    </lineage>
</organism>
<evidence type="ECO:0000313" key="2">
    <source>
        <dbReference type="Proteomes" id="UP000494269"/>
    </source>
</evidence>
<name>A0A6S7CAB5_9BURK</name>
<accession>A0A6S7CAB5</accession>
<dbReference type="Proteomes" id="UP000494269">
    <property type="component" value="Unassembled WGS sequence"/>
</dbReference>
<evidence type="ECO:0000313" key="1">
    <source>
        <dbReference type="EMBL" id="CAB3745059.1"/>
    </source>
</evidence>
<reference evidence="1 2" key="1">
    <citation type="submission" date="2020-04" db="EMBL/GenBank/DDBJ databases">
        <authorList>
            <person name="De Canck E."/>
        </authorList>
    </citation>
    <scope>NUCLEOTIDE SEQUENCE [LARGE SCALE GENOMIC DNA]</scope>
    <source>
        <strain evidence="1 2">LMG 3441</strain>
    </source>
</reference>
<keyword evidence="2" id="KW-1185">Reference proteome</keyword>
<gene>
    <name evidence="1" type="ORF">LMG3441_06291</name>
</gene>
<dbReference type="AlphaFoldDB" id="A0A6S7CAB5"/>